<proteinExistence type="predicted"/>
<evidence type="ECO:0000256" key="2">
    <source>
        <dbReference type="ARBA" id="ARBA00022448"/>
    </source>
</evidence>
<dbReference type="GO" id="GO:0022857">
    <property type="term" value="F:transmembrane transporter activity"/>
    <property type="evidence" value="ECO:0007669"/>
    <property type="project" value="InterPro"/>
</dbReference>
<sequence length="402" mass="44529">MLRNRNVWILMSGEFLAGLGMWLGVIGNLEFLQKLVPSDFHKSLILLAGMFAGLLVGPLAGRVIDKYSKKKVLVYSGIVRIFSILFMFIAISYDQVFWMVIYMVVIGISAAFYFPALQAAIPLIVKNEDLLSINGLHMNVSTISRISGTSLAGILLISISLFNLYFLTLLSYILILLCTFFLTIDESKAVSVKQKQTKSKGGFTEVLPLLKTMPQVVMSLFLMLVPTLFLGSFNLMVLEISELQHDSSIKGWLYTAEGLSFMIGAFITKKLSAGRDPVRILIGCAVTIAVAHLSLYLADIKIASIISFAIFGFSVGIFFPVVATIFQKQVPKEYHGRFFSFRGMMDRILFQVVLVTAGLFLDTIGFKNMILCFGSVSVLLIIFIMLKQPRSAVVEEVKSPSA</sequence>
<feature type="transmembrane region" description="Helical" evidence="7">
    <location>
        <begin position="40"/>
        <end position="60"/>
    </location>
</feature>
<comment type="subcellular location">
    <subcellularLocation>
        <location evidence="1">Cell membrane</location>
        <topology evidence="1">Multi-pass membrane protein</topology>
    </subcellularLocation>
</comment>
<evidence type="ECO:0000256" key="5">
    <source>
        <dbReference type="ARBA" id="ARBA00022989"/>
    </source>
</evidence>
<feature type="transmembrane region" description="Helical" evidence="7">
    <location>
        <begin position="72"/>
        <end position="93"/>
    </location>
</feature>
<dbReference type="SUPFAM" id="SSF103473">
    <property type="entry name" value="MFS general substrate transporter"/>
    <property type="match status" value="1"/>
</dbReference>
<dbReference type="Proteomes" id="UP000264541">
    <property type="component" value="Unassembled WGS sequence"/>
</dbReference>
<evidence type="ECO:0000313" key="9">
    <source>
        <dbReference type="EMBL" id="RFU70984.1"/>
    </source>
</evidence>
<keyword evidence="5 7" id="KW-1133">Transmembrane helix</keyword>
<gene>
    <name evidence="9" type="ORF">D0469_03305</name>
</gene>
<dbReference type="InterPro" id="IPR036259">
    <property type="entry name" value="MFS_trans_sf"/>
</dbReference>
<accession>A0A372LTV4</accession>
<feature type="transmembrane region" description="Helical" evidence="7">
    <location>
        <begin position="99"/>
        <end position="124"/>
    </location>
</feature>
<keyword evidence="6 7" id="KW-0472">Membrane</keyword>
<feature type="transmembrane region" description="Helical" evidence="7">
    <location>
        <begin position="366"/>
        <end position="386"/>
    </location>
</feature>
<evidence type="ECO:0000256" key="7">
    <source>
        <dbReference type="SAM" id="Phobius"/>
    </source>
</evidence>
<protein>
    <submittedName>
        <fullName evidence="9">MFS transporter</fullName>
    </submittedName>
</protein>
<feature type="transmembrane region" description="Helical" evidence="7">
    <location>
        <begin position="165"/>
        <end position="184"/>
    </location>
</feature>
<evidence type="ECO:0000313" key="10">
    <source>
        <dbReference type="Proteomes" id="UP000264541"/>
    </source>
</evidence>
<feature type="transmembrane region" description="Helical" evidence="7">
    <location>
        <begin position="249"/>
        <end position="268"/>
    </location>
</feature>
<evidence type="ECO:0000256" key="4">
    <source>
        <dbReference type="ARBA" id="ARBA00022692"/>
    </source>
</evidence>
<evidence type="ECO:0000256" key="3">
    <source>
        <dbReference type="ARBA" id="ARBA00022475"/>
    </source>
</evidence>
<dbReference type="InterPro" id="IPR011701">
    <property type="entry name" value="MFS"/>
</dbReference>
<dbReference type="GO" id="GO:0005886">
    <property type="term" value="C:plasma membrane"/>
    <property type="evidence" value="ECO:0007669"/>
    <property type="project" value="UniProtKB-SubCell"/>
</dbReference>
<dbReference type="PROSITE" id="PS50850">
    <property type="entry name" value="MFS"/>
    <property type="match status" value="1"/>
</dbReference>
<dbReference type="Pfam" id="PF07690">
    <property type="entry name" value="MFS_1"/>
    <property type="match status" value="1"/>
</dbReference>
<keyword evidence="4 7" id="KW-0812">Transmembrane</keyword>
<keyword evidence="10" id="KW-1185">Reference proteome</keyword>
<evidence type="ECO:0000256" key="6">
    <source>
        <dbReference type="ARBA" id="ARBA00023136"/>
    </source>
</evidence>
<dbReference type="OrthoDB" id="2381825at2"/>
<organism evidence="9 10">
    <name type="scientific">Peribacillus saganii</name>
    <dbReference type="NCBI Taxonomy" id="2303992"/>
    <lineage>
        <taxon>Bacteria</taxon>
        <taxon>Bacillati</taxon>
        <taxon>Bacillota</taxon>
        <taxon>Bacilli</taxon>
        <taxon>Bacillales</taxon>
        <taxon>Bacillaceae</taxon>
        <taxon>Peribacillus</taxon>
    </lineage>
</organism>
<dbReference type="PANTHER" id="PTHR43266:SF7">
    <property type="entry name" value="TRANSPORTER, PUTATIVE-RELATED"/>
    <property type="match status" value="1"/>
</dbReference>
<feature type="transmembrane region" description="Helical" evidence="7">
    <location>
        <begin position="280"/>
        <end position="298"/>
    </location>
</feature>
<comment type="caution">
    <text evidence="9">The sequence shown here is derived from an EMBL/GenBank/DDBJ whole genome shotgun (WGS) entry which is preliminary data.</text>
</comment>
<dbReference type="RefSeq" id="WP_117325212.1">
    <property type="nucleotide sequence ID" value="NZ_QVTE01000008.1"/>
</dbReference>
<dbReference type="Gene3D" id="1.20.1250.20">
    <property type="entry name" value="MFS general substrate transporter like domains"/>
    <property type="match status" value="1"/>
</dbReference>
<dbReference type="InterPro" id="IPR020846">
    <property type="entry name" value="MFS_dom"/>
</dbReference>
<feature type="domain" description="Major facilitator superfamily (MFS) profile" evidence="8">
    <location>
        <begin position="6"/>
        <end position="392"/>
    </location>
</feature>
<dbReference type="PANTHER" id="PTHR43266">
    <property type="entry name" value="MACROLIDE-EFFLUX PROTEIN"/>
    <property type="match status" value="1"/>
</dbReference>
<feature type="transmembrane region" description="Helical" evidence="7">
    <location>
        <begin position="304"/>
        <end position="326"/>
    </location>
</feature>
<keyword evidence="2" id="KW-0813">Transport</keyword>
<evidence type="ECO:0000256" key="1">
    <source>
        <dbReference type="ARBA" id="ARBA00004651"/>
    </source>
</evidence>
<feature type="transmembrane region" description="Helical" evidence="7">
    <location>
        <begin position="216"/>
        <end position="237"/>
    </location>
</feature>
<feature type="transmembrane region" description="Helical" evidence="7">
    <location>
        <begin position="7"/>
        <end position="28"/>
    </location>
</feature>
<dbReference type="EMBL" id="QVTE01000008">
    <property type="protein sequence ID" value="RFU70984.1"/>
    <property type="molecule type" value="Genomic_DNA"/>
</dbReference>
<name>A0A372LTV4_9BACI</name>
<reference evidence="9 10" key="1">
    <citation type="submission" date="2018-08" db="EMBL/GenBank/DDBJ databases">
        <title>Bacillus chawlae sp. nov., Bacillus glennii sp. nov., and Bacillus saganii sp. nov. Isolated from the Vehicle Assembly Building at Kennedy Space Center where the Viking Spacecraft were Assembled.</title>
        <authorList>
            <person name="Seuylemezian A."/>
            <person name="Vaishampayan P."/>
        </authorList>
    </citation>
    <scope>NUCLEOTIDE SEQUENCE [LARGE SCALE GENOMIC DNA]</scope>
    <source>
        <strain evidence="9 10">V47-23a</strain>
    </source>
</reference>
<evidence type="ECO:0000259" key="8">
    <source>
        <dbReference type="PROSITE" id="PS50850"/>
    </source>
</evidence>
<dbReference type="CDD" id="cd06173">
    <property type="entry name" value="MFS_MefA_like"/>
    <property type="match status" value="1"/>
</dbReference>
<keyword evidence="3" id="KW-1003">Cell membrane</keyword>
<dbReference type="AlphaFoldDB" id="A0A372LTV4"/>